<dbReference type="EMBL" id="JABXXO010000003">
    <property type="protein sequence ID" value="KAF7783174.1"/>
    <property type="molecule type" value="Genomic_DNA"/>
</dbReference>
<comment type="caution">
    <text evidence="1">The sequence shown here is derived from an EMBL/GenBank/DDBJ whole genome shotgun (WGS) entry which is preliminary data.</text>
</comment>
<sequence length="66" mass="7456">MQISHKIREQRFALSVKIDSFPKSRRLSSISSRRAAWEFGNAEFQCDTLTSAITGRSHGTSCKHSD</sequence>
<dbReference type="Proteomes" id="UP000629468">
    <property type="component" value="Unassembled WGS sequence"/>
</dbReference>
<dbReference type="AlphaFoldDB" id="A0A8H7F9P4"/>
<reference evidence="1 2" key="1">
    <citation type="journal article" name="Sci. Rep.">
        <title>Telomere-to-telomere assembled and centromere annotated genomes of the two main subspecies of the button mushroom Agaricus bisporus reveal especially polymorphic chromosome ends.</title>
        <authorList>
            <person name="Sonnenberg A.S.M."/>
            <person name="Sedaghat-Telgerd N."/>
            <person name="Lavrijssen B."/>
            <person name="Ohm R.A."/>
            <person name="Hendrickx P.M."/>
            <person name="Scholtmeijer K."/>
            <person name="Baars J.J.P."/>
            <person name="van Peer A."/>
        </authorList>
    </citation>
    <scope>NUCLEOTIDE SEQUENCE [LARGE SCALE GENOMIC DNA]</scope>
    <source>
        <strain evidence="1 2">H119_p4</strain>
    </source>
</reference>
<evidence type="ECO:0000313" key="1">
    <source>
        <dbReference type="EMBL" id="KAF7783174.1"/>
    </source>
</evidence>
<evidence type="ECO:0000313" key="2">
    <source>
        <dbReference type="Proteomes" id="UP000629468"/>
    </source>
</evidence>
<gene>
    <name evidence="1" type="ORF">Agabi119p4_2550</name>
</gene>
<organism evidence="1 2">
    <name type="scientific">Agaricus bisporus var. burnettii</name>
    <dbReference type="NCBI Taxonomy" id="192524"/>
    <lineage>
        <taxon>Eukaryota</taxon>
        <taxon>Fungi</taxon>
        <taxon>Dikarya</taxon>
        <taxon>Basidiomycota</taxon>
        <taxon>Agaricomycotina</taxon>
        <taxon>Agaricomycetes</taxon>
        <taxon>Agaricomycetidae</taxon>
        <taxon>Agaricales</taxon>
        <taxon>Agaricineae</taxon>
        <taxon>Agaricaceae</taxon>
        <taxon>Agaricus</taxon>
    </lineage>
</organism>
<proteinExistence type="predicted"/>
<protein>
    <submittedName>
        <fullName evidence="1">Uncharacterized protein</fullName>
    </submittedName>
</protein>
<accession>A0A8H7F9P4</accession>
<name>A0A8H7F9P4_AGABI</name>